<keyword evidence="1" id="KW-0472">Membrane</keyword>
<protein>
    <submittedName>
        <fullName evidence="2">Uncharacterized protein</fullName>
    </submittedName>
</protein>
<dbReference type="EMBL" id="CP033367">
    <property type="protein sequence ID" value="QKD03467.1"/>
    <property type="molecule type" value="Genomic_DNA"/>
</dbReference>
<sequence>MSDNNILPKNYFDERPPKSSWPTVPKSGIITIAAVIVAIAGIIYIAQFAWSFKVAADQRQIARHNAAQRIIHNELAKLCSPADRISDPDTCRLIPE</sequence>
<feature type="transmembrane region" description="Helical" evidence="1">
    <location>
        <begin position="29"/>
        <end position="50"/>
    </location>
</feature>
<evidence type="ECO:0000256" key="1">
    <source>
        <dbReference type="SAM" id="Phobius"/>
    </source>
</evidence>
<keyword evidence="1" id="KW-0812">Transmembrane</keyword>
<gene>
    <name evidence="2" type="ORF">EB235_19785</name>
</gene>
<accession>A0A6M7WMW4</accession>
<dbReference type="AlphaFoldDB" id="A0A6M7WMW4"/>
<evidence type="ECO:0000313" key="3">
    <source>
        <dbReference type="Proteomes" id="UP000503017"/>
    </source>
</evidence>
<dbReference type="Proteomes" id="UP000503017">
    <property type="component" value="Chromosome"/>
</dbReference>
<evidence type="ECO:0000313" key="2">
    <source>
        <dbReference type="EMBL" id="QKD03467.1"/>
    </source>
</evidence>
<dbReference type="RefSeq" id="WP_027029367.1">
    <property type="nucleotide sequence ID" value="NZ_CP033367.1"/>
</dbReference>
<name>A0A6M7WMW4_RHILI</name>
<organism evidence="2 3">
    <name type="scientific">Mesorhizobium loti R88b</name>
    <dbReference type="NCBI Taxonomy" id="935548"/>
    <lineage>
        <taxon>Bacteria</taxon>
        <taxon>Pseudomonadati</taxon>
        <taxon>Pseudomonadota</taxon>
        <taxon>Alphaproteobacteria</taxon>
        <taxon>Hyphomicrobiales</taxon>
        <taxon>Phyllobacteriaceae</taxon>
        <taxon>Mesorhizobium</taxon>
    </lineage>
</organism>
<reference evidence="2 3" key="1">
    <citation type="submission" date="2018-10" db="EMBL/GenBank/DDBJ databases">
        <authorList>
            <person name="Perry B.J."/>
            <person name="Sullivan J.T."/>
            <person name="Murphy R.J.T."/>
            <person name="Ramsay J.P."/>
            <person name="Ronson C.W."/>
        </authorList>
    </citation>
    <scope>NUCLEOTIDE SEQUENCE [LARGE SCALE GENOMIC DNA]</scope>
    <source>
        <strain evidence="2 3">R88b</strain>
    </source>
</reference>
<proteinExistence type="predicted"/>
<keyword evidence="1" id="KW-1133">Transmembrane helix</keyword>